<protein>
    <submittedName>
        <fullName evidence="1">Uncharacterized protein</fullName>
    </submittedName>
</protein>
<proteinExistence type="predicted"/>
<dbReference type="AlphaFoldDB" id="A0A382I549"/>
<evidence type="ECO:0000313" key="1">
    <source>
        <dbReference type="EMBL" id="SVB93963.1"/>
    </source>
</evidence>
<sequence length="154" mass="18193">MQVQQEYFILKYIKSNVEFDPTPLFQHFSEDIRYASQQVLNDLVGKDAVAEYMTGKSKTLKRKKHEWRYDFNRGYIDNVHCLNQPCMLVELHDRPFCYVTLDVNSDKKIEAINLQHVFPPVGNVKCVELFSFEDLPDYRMEEGGADARLKYWNS</sequence>
<name>A0A382I549_9ZZZZ</name>
<reference evidence="1" key="1">
    <citation type="submission" date="2018-05" db="EMBL/GenBank/DDBJ databases">
        <authorList>
            <person name="Lanie J.A."/>
            <person name="Ng W.-L."/>
            <person name="Kazmierczak K.M."/>
            <person name="Andrzejewski T.M."/>
            <person name="Davidsen T.M."/>
            <person name="Wayne K.J."/>
            <person name="Tettelin H."/>
            <person name="Glass J.I."/>
            <person name="Rusch D."/>
            <person name="Podicherti R."/>
            <person name="Tsui H.-C.T."/>
            <person name="Winkler M.E."/>
        </authorList>
    </citation>
    <scope>NUCLEOTIDE SEQUENCE</scope>
</reference>
<organism evidence="1">
    <name type="scientific">marine metagenome</name>
    <dbReference type="NCBI Taxonomy" id="408172"/>
    <lineage>
        <taxon>unclassified sequences</taxon>
        <taxon>metagenomes</taxon>
        <taxon>ecological metagenomes</taxon>
    </lineage>
</organism>
<accession>A0A382I549</accession>
<gene>
    <name evidence="1" type="ORF">METZ01_LOCUS246817</name>
</gene>
<dbReference type="EMBL" id="UINC01064878">
    <property type="protein sequence ID" value="SVB93963.1"/>
    <property type="molecule type" value="Genomic_DNA"/>
</dbReference>